<dbReference type="PANTHER" id="PTHR11851:SF224">
    <property type="entry name" value="PROCESSING PROTEASE"/>
    <property type="match status" value="1"/>
</dbReference>
<gene>
    <name evidence="2" type="ORF">EL17_02950</name>
</gene>
<sequence>MALDRTTAPEFLIPENITLIPPIKRMLKNGVALYFIKTPQLDAVKMELVTEANKHLLQKEKALVPFFMMHMLLEGTKEMKSEVIDDFFDHYASEVDVISSFEQSGMSLLTTKKHFKNVLPVFRTLFTDAVFPEKELAKRKSQKELTISIQKTENGARANQLYRKGLFGTDHPYGFIADEDDVRNVSREDLVDFYDKFFMVNPEIFITGNLEENELDLVSNLFGNIPTLNLEDILPDFTISPEKRISELKEKSVQSSIRLGKHLIPKDHKDYHALVLFNTILGGYFGSRLIKNIREDKGHTYGIHSSIGSLRLSDYWIVMADVQKGFADVVIEEVYKEIELLQNEPVGEDELETVRNYMIGHFMSNFSSPFDLINRFKNIHQAGMEYSFYQEQLDYIRTFKAEDIQYIAQTYFNRESIFEVVVG</sequence>
<dbReference type="Proteomes" id="UP000027821">
    <property type="component" value="Unassembled WGS sequence"/>
</dbReference>
<dbReference type="Gene3D" id="3.30.830.10">
    <property type="entry name" value="Metalloenzyme, LuxS/M16 peptidase-like"/>
    <property type="match status" value="2"/>
</dbReference>
<organism evidence="2 3">
    <name type="scientific">Anditalea andensis</name>
    <dbReference type="NCBI Taxonomy" id="1048983"/>
    <lineage>
        <taxon>Bacteria</taxon>
        <taxon>Pseudomonadati</taxon>
        <taxon>Bacteroidota</taxon>
        <taxon>Cytophagia</taxon>
        <taxon>Cytophagales</taxon>
        <taxon>Cytophagaceae</taxon>
        <taxon>Anditalea</taxon>
    </lineage>
</organism>
<evidence type="ECO:0000259" key="1">
    <source>
        <dbReference type="Pfam" id="PF05193"/>
    </source>
</evidence>
<dbReference type="InterPro" id="IPR050361">
    <property type="entry name" value="MPP/UQCRC_Complex"/>
</dbReference>
<dbReference type="STRING" id="1048983.EL17_02950"/>
<dbReference type="SUPFAM" id="SSF63411">
    <property type="entry name" value="LuxS/MPP-like metallohydrolase"/>
    <property type="match status" value="2"/>
</dbReference>
<dbReference type="AlphaFoldDB" id="A0A074L0I5"/>
<dbReference type="EMBL" id="JMIH01000014">
    <property type="protein sequence ID" value="KEO74649.1"/>
    <property type="molecule type" value="Genomic_DNA"/>
</dbReference>
<comment type="caution">
    <text evidence="2">The sequence shown here is derived from an EMBL/GenBank/DDBJ whole genome shotgun (WGS) entry which is preliminary data.</text>
</comment>
<dbReference type="Pfam" id="PF05193">
    <property type="entry name" value="Peptidase_M16_C"/>
    <property type="match status" value="1"/>
</dbReference>
<dbReference type="InterPro" id="IPR007863">
    <property type="entry name" value="Peptidase_M16_C"/>
</dbReference>
<feature type="domain" description="Peptidase M16 C-terminal" evidence="1">
    <location>
        <begin position="184"/>
        <end position="356"/>
    </location>
</feature>
<keyword evidence="3" id="KW-1185">Reference proteome</keyword>
<evidence type="ECO:0000313" key="2">
    <source>
        <dbReference type="EMBL" id="KEO74649.1"/>
    </source>
</evidence>
<protein>
    <submittedName>
        <fullName evidence="2">Peptidase M16</fullName>
    </submittedName>
</protein>
<dbReference type="eggNOG" id="COG0612">
    <property type="taxonomic scope" value="Bacteria"/>
</dbReference>
<dbReference type="PANTHER" id="PTHR11851">
    <property type="entry name" value="METALLOPROTEASE"/>
    <property type="match status" value="1"/>
</dbReference>
<dbReference type="RefSeq" id="WP_035070664.1">
    <property type="nucleotide sequence ID" value="NZ_JMIH01000014.1"/>
</dbReference>
<dbReference type="InterPro" id="IPR011249">
    <property type="entry name" value="Metalloenz_LuxS/M16"/>
</dbReference>
<proteinExistence type="predicted"/>
<accession>A0A074L0I5</accession>
<reference evidence="2 3" key="1">
    <citation type="submission" date="2014-04" db="EMBL/GenBank/DDBJ databases">
        <title>Characterization and application of a salt tolerant electro-active bacterium.</title>
        <authorList>
            <person name="Yang L."/>
            <person name="Wei S."/>
            <person name="Tay Q.X.M."/>
        </authorList>
    </citation>
    <scope>NUCLEOTIDE SEQUENCE [LARGE SCALE GENOMIC DNA]</scope>
    <source>
        <strain evidence="2 3">LY1</strain>
    </source>
</reference>
<dbReference type="GO" id="GO:0046872">
    <property type="term" value="F:metal ion binding"/>
    <property type="evidence" value="ECO:0007669"/>
    <property type="project" value="InterPro"/>
</dbReference>
<name>A0A074L0I5_9BACT</name>
<evidence type="ECO:0000313" key="3">
    <source>
        <dbReference type="Proteomes" id="UP000027821"/>
    </source>
</evidence>
<dbReference type="OrthoDB" id="9811314at2"/>